<reference evidence="4" key="1">
    <citation type="journal article" date="2021" name="Proc. Natl. Acad. Sci. U.S.A.">
        <title>A Catalog of Tens of Thousands of Viruses from Human Metagenomes Reveals Hidden Associations with Chronic Diseases.</title>
        <authorList>
            <person name="Tisza M.J."/>
            <person name="Buck C.B."/>
        </authorList>
    </citation>
    <scope>NUCLEOTIDE SEQUENCE</scope>
    <source>
        <strain evidence="4">CtX926</strain>
    </source>
</reference>
<evidence type="ECO:0000256" key="1">
    <source>
        <dbReference type="ARBA" id="ARBA00004613"/>
    </source>
</evidence>
<protein>
    <submittedName>
        <fullName evidence="4">Collagen triple helix repeat protein</fullName>
    </submittedName>
</protein>
<feature type="compositionally biased region" description="Basic and acidic residues" evidence="3">
    <location>
        <begin position="213"/>
        <end position="226"/>
    </location>
</feature>
<keyword evidence="4" id="KW-0176">Collagen</keyword>
<proteinExistence type="predicted"/>
<evidence type="ECO:0000313" key="4">
    <source>
        <dbReference type="EMBL" id="DAD75929.1"/>
    </source>
</evidence>
<dbReference type="PANTHER" id="PTHR15427:SF20">
    <property type="entry name" value="ADIPONECTIN"/>
    <property type="match status" value="1"/>
</dbReference>
<evidence type="ECO:0000256" key="3">
    <source>
        <dbReference type="SAM" id="MobiDB-lite"/>
    </source>
</evidence>
<dbReference type="PANTHER" id="PTHR15427">
    <property type="entry name" value="EMILIN ELASTIN MICROFIBRIL INTERFACE-LOCATED PROTEIN ELASTIN MICROFIBRIL INTERFACER"/>
    <property type="match status" value="1"/>
</dbReference>
<comment type="subcellular location">
    <subcellularLocation>
        <location evidence="1">Secreted</location>
    </subcellularLocation>
</comment>
<organism evidence="4">
    <name type="scientific">Siphoviridae sp. ctX926</name>
    <dbReference type="NCBI Taxonomy" id="2826366"/>
    <lineage>
        <taxon>Viruses</taxon>
        <taxon>Duplodnaviria</taxon>
        <taxon>Heunggongvirae</taxon>
        <taxon>Uroviricota</taxon>
        <taxon>Caudoviricetes</taxon>
    </lineage>
</organism>
<accession>A0A8S5M0T8</accession>
<keyword evidence="2" id="KW-0964">Secreted</keyword>
<name>A0A8S5M0T8_9CAUD</name>
<dbReference type="EMBL" id="BK014793">
    <property type="protein sequence ID" value="DAD75929.1"/>
    <property type="molecule type" value="Genomic_DNA"/>
</dbReference>
<dbReference type="GO" id="GO:0005576">
    <property type="term" value="C:extracellular region"/>
    <property type="evidence" value="ECO:0007669"/>
    <property type="project" value="UniProtKB-SubCell"/>
</dbReference>
<feature type="region of interest" description="Disordered" evidence="3">
    <location>
        <begin position="213"/>
        <end position="275"/>
    </location>
</feature>
<dbReference type="Gene3D" id="1.20.5.320">
    <property type="entry name" value="6-Phosphogluconate Dehydrogenase, domain 3"/>
    <property type="match status" value="1"/>
</dbReference>
<dbReference type="InterPro" id="IPR050392">
    <property type="entry name" value="Collagen/C1q_domain"/>
</dbReference>
<sequence length="357" mass="38450">MDLEEALAQADTYSVDEEICTIDNDLRTITIPSGLQTVGVESDEDVRRLNFQMPKQYDKVDLSAFDIRINYLNANGNGDIYVVTDKEVSGDYITFSWLLGRNAMAYKGSIRFIVCLKKTGEEGIVQQEFNTTIAQLTVLEGLETTEAVVAENPDIIEQVLARLDELEENGGGGGAPGKDGREIELQNSGTAIQWRYVGDNAWTDLVQLSALKGEKGDKGDKGDKGETGATGPQGPQGETGAQGPAGPQGETGPQGPAGDSGVVSRQEMQNTDTTVTLEPNKLYVFPEMASLTVTLGTPTDSNVANQYHFFFTSGATACTLTLNNVLTDTYSIEANMKYEVSILENVAYIKGVAVNET</sequence>
<feature type="compositionally biased region" description="Polar residues" evidence="3">
    <location>
        <begin position="266"/>
        <end position="275"/>
    </location>
</feature>
<dbReference type="Pfam" id="PF01391">
    <property type="entry name" value="Collagen"/>
    <property type="match status" value="1"/>
</dbReference>
<evidence type="ECO:0000256" key="2">
    <source>
        <dbReference type="ARBA" id="ARBA00022525"/>
    </source>
</evidence>
<dbReference type="InterPro" id="IPR008160">
    <property type="entry name" value="Collagen"/>
</dbReference>